<keyword evidence="4" id="KW-1185">Reference proteome</keyword>
<dbReference type="RefSeq" id="WP_188543860.1">
    <property type="nucleotide sequence ID" value="NZ_BMCU01000001.1"/>
</dbReference>
<dbReference type="Pfam" id="PF04434">
    <property type="entry name" value="SWIM"/>
    <property type="match status" value="1"/>
</dbReference>
<evidence type="ECO:0000256" key="1">
    <source>
        <dbReference type="PROSITE-ProRule" id="PRU00325"/>
    </source>
</evidence>
<evidence type="ECO:0000313" key="3">
    <source>
        <dbReference type="EMBL" id="GGG00912.1"/>
    </source>
</evidence>
<dbReference type="InterPro" id="IPR007527">
    <property type="entry name" value="Znf_SWIM"/>
</dbReference>
<protein>
    <recommendedName>
        <fullName evidence="2">SWIM-type domain-containing protein</fullName>
    </recommendedName>
</protein>
<dbReference type="PANTHER" id="PTHR38133">
    <property type="entry name" value="SLR1429 PROTEIN"/>
    <property type="match status" value="1"/>
</dbReference>
<keyword evidence="1" id="KW-0863">Zinc-finger</keyword>
<comment type="caution">
    <text evidence="3">The sequence shown here is derived from an EMBL/GenBank/DDBJ whole genome shotgun (WGS) entry which is preliminary data.</text>
</comment>
<dbReference type="AlphaFoldDB" id="A0A917FR15"/>
<evidence type="ECO:0000259" key="2">
    <source>
        <dbReference type="PROSITE" id="PS50966"/>
    </source>
</evidence>
<keyword evidence="1" id="KW-0862">Zinc</keyword>
<feature type="domain" description="SWIM-type" evidence="2">
    <location>
        <begin position="130"/>
        <end position="158"/>
    </location>
</feature>
<dbReference type="EMBL" id="BMCU01000001">
    <property type="protein sequence ID" value="GGG00912.1"/>
    <property type="molecule type" value="Genomic_DNA"/>
</dbReference>
<dbReference type="GO" id="GO:0008270">
    <property type="term" value="F:zinc ion binding"/>
    <property type="evidence" value="ECO:0007669"/>
    <property type="project" value="UniProtKB-KW"/>
</dbReference>
<accession>A0A917FR15</accession>
<reference evidence="3" key="2">
    <citation type="submission" date="2020-09" db="EMBL/GenBank/DDBJ databases">
        <authorList>
            <person name="Sun Q."/>
            <person name="Sedlacek I."/>
        </authorList>
    </citation>
    <scope>NUCLEOTIDE SEQUENCE</scope>
    <source>
        <strain evidence="3">CCM 7905</strain>
    </source>
</reference>
<reference evidence="3" key="1">
    <citation type="journal article" date="2014" name="Int. J. Syst. Evol. Microbiol.">
        <title>Complete genome sequence of Corynebacterium casei LMG S-19264T (=DSM 44701T), isolated from a smear-ripened cheese.</title>
        <authorList>
            <consortium name="US DOE Joint Genome Institute (JGI-PGF)"/>
            <person name="Walter F."/>
            <person name="Albersmeier A."/>
            <person name="Kalinowski J."/>
            <person name="Ruckert C."/>
        </authorList>
    </citation>
    <scope>NUCLEOTIDE SEQUENCE</scope>
    <source>
        <strain evidence="3">CCM 7905</strain>
    </source>
</reference>
<dbReference type="PROSITE" id="PS50966">
    <property type="entry name" value="ZF_SWIM"/>
    <property type="match status" value="1"/>
</dbReference>
<proteinExistence type="predicted"/>
<keyword evidence="1" id="KW-0479">Metal-binding</keyword>
<gene>
    <name evidence="3" type="ORF">GCM10007304_13560</name>
</gene>
<name>A0A917FR15_9NOCA</name>
<dbReference type="Proteomes" id="UP000654257">
    <property type="component" value="Unassembled WGS sequence"/>
</dbReference>
<evidence type="ECO:0000313" key="4">
    <source>
        <dbReference type="Proteomes" id="UP000654257"/>
    </source>
</evidence>
<dbReference type="PANTHER" id="PTHR38133:SF1">
    <property type="entry name" value="SLR1429 PROTEIN"/>
    <property type="match status" value="1"/>
</dbReference>
<sequence>MVDFSQYGKRRLVAGGIESRTTRGAFGRTWWGKQFVATIEDLADAGRLARGRTYARGKAVLSLEIRRGLIIGDVQGSQNDPFSAVVSVRPLDTFATDELLAEIRQTPGMLAELASGVIPTALGPRLLPTSASELDFECTCPDAGWPCKHAAALTYLAAEEIDVSADKILILRGVELDSLITGIESTTTRVSVDDHFGDEVEFPGLPTAAHAAAPADLDRSYLRLALRTADVEESEIAKAMTDLDGLYRRMM</sequence>
<organism evidence="3 4">
    <name type="scientific">Rhodococcoides trifolii</name>
    <dbReference type="NCBI Taxonomy" id="908250"/>
    <lineage>
        <taxon>Bacteria</taxon>
        <taxon>Bacillati</taxon>
        <taxon>Actinomycetota</taxon>
        <taxon>Actinomycetes</taxon>
        <taxon>Mycobacteriales</taxon>
        <taxon>Nocardiaceae</taxon>
        <taxon>Rhodococcoides</taxon>
    </lineage>
</organism>